<gene>
    <name evidence="6" type="ORF">DRV85_11070</name>
</gene>
<dbReference type="RefSeq" id="WP_113289561.1">
    <property type="nucleotide sequence ID" value="NZ_QNTQ01000009.1"/>
</dbReference>
<proteinExistence type="predicted"/>
<dbReference type="OrthoDB" id="7832213at2"/>
<dbReference type="InterPro" id="IPR027417">
    <property type="entry name" value="P-loop_NTPase"/>
</dbReference>
<evidence type="ECO:0000259" key="5">
    <source>
        <dbReference type="PROSITE" id="PS50893"/>
    </source>
</evidence>
<dbReference type="Pfam" id="PF00005">
    <property type="entry name" value="ABC_tran"/>
    <property type="match status" value="1"/>
</dbReference>
<dbReference type="InterPro" id="IPR003593">
    <property type="entry name" value="AAA+_ATPase"/>
</dbReference>
<protein>
    <submittedName>
        <fullName evidence="6">Phosphate ABC transporter ATP-binding protein</fullName>
    </submittedName>
</protein>
<dbReference type="GO" id="GO:0005524">
    <property type="term" value="F:ATP binding"/>
    <property type="evidence" value="ECO:0007669"/>
    <property type="project" value="UniProtKB-KW"/>
</dbReference>
<evidence type="ECO:0000256" key="4">
    <source>
        <dbReference type="ARBA" id="ARBA00022840"/>
    </source>
</evidence>
<keyword evidence="4 6" id="KW-0067">ATP-binding</keyword>
<dbReference type="GO" id="GO:0016020">
    <property type="term" value="C:membrane"/>
    <property type="evidence" value="ECO:0007669"/>
    <property type="project" value="InterPro"/>
</dbReference>
<evidence type="ECO:0000256" key="2">
    <source>
        <dbReference type="ARBA" id="ARBA00022592"/>
    </source>
</evidence>
<dbReference type="PANTHER" id="PTHR43423">
    <property type="entry name" value="ABC TRANSPORTER I FAMILY MEMBER 17"/>
    <property type="match status" value="1"/>
</dbReference>
<reference evidence="6 7" key="1">
    <citation type="submission" date="2018-07" db="EMBL/GenBank/DDBJ databases">
        <title>Rhodosalinus sp. strain E84T genomic sequence and assembly.</title>
        <authorList>
            <person name="Liu Z.-W."/>
            <person name="Lu D.-C."/>
        </authorList>
    </citation>
    <scope>NUCLEOTIDE SEQUENCE [LARGE SCALE GENOMIC DNA]</scope>
    <source>
        <strain evidence="6 7">E84</strain>
    </source>
</reference>
<dbReference type="InterPro" id="IPR005670">
    <property type="entry name" value="PstB-like"/>
</dbReference>
<dbReference type="SUPFAM" id="SSF52540">
    <property type="entry name" value="P-loop containing nucleoside triphosphate hydrolases"/>
    <property type="match status" value="1"/>
</dbReference>
<dbReference type="GO" id="GO:0035435">
    <property type="term" value="P:phosphate ion transmembrane transport"/>
    <property type="evidence" value="ECO:0007669"/>
    <property type="project" value="InterPro"/>
</dbReference>
<dbReference type="Proteomes" id="UP000253370">
    <property type="component" value="Unassembled WGS sequence"/>
</dbReference>
<sequence>MTVEELNLWYGDGTHALRDVTFDLYPREILAFIGPSGCGKSTALKVLNRMHDNDHGVRIEGRVLMHGEDVYARHVDPPMHRRQFGWVAQKPNPFPLSIWENVAYGPRIHGLKRTREELADHVEDCLRRAHLWDEVKDHLHDLEGTDLSGGQQQRLCIARALSTEPDVLLMDEPTGSIDPIATAAVEELAMELKHRLSIVLVTHSMMQARRVADRVAYFHLGELREVGPTELIFNAARDPEARAFIRGKFG</sequence>
<comment type="caution">
    <text evidence="6">The sequence shown here is derived from an EMBL/GenBank/DDBJ whole genome shotgun (WGS) entry which is preliminary data.</text>
</comment>
<keyword evidence="2" id="KW-0592">Phosphate transport</keyword>
<dbReference type="GO" id="GO:0016887">
    <property type="term" value="F:ATP hydrolysis activity"/>
    <property type="evidence" value="ECO:0007669"/>
    <property type="project" value="InterPro"/>
</dbReference>
<keyword evidence="1" id="KW-0813">Transport</keyword>
<keyword evidence="3" id="KW-0547">Nucleotide-binding</keyword>
<dbReference type="SMART" id="SM00382">
    <property type="entry name" value="AAA"/>
    <property type="match status" value="1"/>
</dbReference>
<dbReference type="InterPro" id="IPR003439">
    <property type="entry name" value="ABC_transporter-like_ATP-bd"/>
</dbReference>
<dbReference type="PROSITE" id="PS00211">
    <property type="entry name" value="ABC_TRANSPORTER_1"/>
    <property type="match status" value="1"/>
</dbReference>
<evidence type="ECO:0000256" key="3">
    <source>
        <dbReference type="ARBA" id="ARBA00022741"/>
    </source>
</evidence>
<evidence type="ECO:0000313" key="7">
    <source>
        <dbReference type="Proteomes" id="UP000253370"/>
    </source>
</evidence>
<dbReference type="AlphaFoldDB" id="A0A365U8M8"/>
<evidence type="ECO:0000313" key="6">
    <source>
        <dbReference type="EMBL" id="RBI84824.1"/>
    </source>
</evidence>
<dbReference type="InterPro" id="IPR017871">
    <property type="entry name" value="ABC_transporter-like_CS"/>
</dbReference>
<feature type="domain" description="ABC transporter" evidence="5">
    <location>
        <begin position="1"/>
        <end position="245"/>
    </location>
</feature>
<dbReference type="CDD" id="cd03260">
    <property type="entry name" value="ABC_PstB_phosphate_transporter"/>
    <property type="match status" value="1"/>
</dbReference>
<dbReference type="Gene3D" id="3.40.50.300">
    <property type="entry name" value="P-loop containing nucleotide triphosphate hydrolases"/>
    <property type="match status" value="1"/>
</dbReference>
<name>A0A365U8M8_9RHOB</name>
<keyword evidence="7" id="KW-1185">Reference proteome</keyword>
<dbReference type="EMBL" id="QNTQ01000009">
    <property type="protein sequence ID" value="RBI84824.1"/>
    <property type="molecule type" value="Genomic_DNA"/>
</dbReference>
<dbReference type="GO" id="GO:0005315">
    <property type="term" value="F:phosphate transmembrane transporter activity"/>
    <property type="evidence" value="ECO:0007669"/>
    <property type="project" value="InterPro"/>
</dbReference>
<dbReference type="PANTHER" id="PTHR43423:SF1">
    <property type="entry name" value="ABC TRANSPORTER I FAMILY MEMBER 17"/>
    <property type="match status" value="1"/>
</dbReference>
<dbReference type="PROSITE" id="PS50893">
    <property type="entry name" value="ABC_TRANSPORTER_2"/>
    <property type="match status" value="1"/>
</dbReference>
<accession>A0A365U8M8</accession>
<evidence type="ECO:0000256" key="1">
    <source>
        <dbReference type="ARBA" id="ARBA00022448"/>
    </source>
</evidence>
<organism evidence="6 7">
    <name type="scientific">Rhodosalinus halophilus</name>
    <dbReference type="NCBI Taxonomy" id="2259333"/>
    <lineage>
        <taxon>Bacteria</taxon>
        <taxon>Pseudomonadati</taxon>
        <taxon>Pseudomonadota</taxon>
        <taxon>Alphaproteobacteria</taxon>
        <taxon>Rhodobacterales</taxon>
        <taxon>Paracoccaceae</taxon>
        <taxon>Rhodosalinus</taxon>
    </lineage>
</organism>